<keyword evidence="6" id="KW-1185">Reference proteome</keyword>
<organism evidence="5 6">
    <name type="scientific">Pseudodonghicola flavimaris</name>
    <dbReference type="NCBI Taxonomy" id="3050036"/>
    <lineage>
        <taxon>Bacteria</taxon>
        <taxon>Pseudomonadati</taxon>
        <taxon>Pseudomonadota</taxon>
        <taxon>Alphaproteobacteria</taxon>
        <taxon>Rhodobacterales</taxon>
        <taxon>Paracoccaceae</taxon>
        <taxon>Pseudodonghicola</taxon>
    </lineage>
</organism>
<dbReference type="PANTHER" id="PTHR43716">
    <property type="entry name" value="D-2-HYDROXYGLUTARATE DEHYDROGENASE, MITOCHONDRIAL"/>
    <property type="match status" value="1"/>
</dbReference>
<sequence length="471" mass="49879">MTLNPADDAFAARLRQSLPEAVFRSPEPRYLEEPRGRWAGQCGVLALPRDVDEVSALVTAAAAARVPVVPYGGGTGLVGGQIAPEGPAPLIVSLERMNAIRGVYPTENVLIAEAGAILAEVQLAAREAGRLFPLSLAAEGTARIGGNLSTNAGGTGVLRYGNARDLCLGLEAVLPDGRIWHGLSRLRKDNTGYDLRDLLIGAEGTLGIITAATLKLYPQPAAQGTAIFVVPDPEAAIALLSLAHARLGEAVSAFELIAGQGLTFLAENLPEVRQPFDQAPEWCVLMEVGLPRGLDPEEALADLFEAALEEGLTSDGLIAQSQAQRDDFWSVREHIPEANRRVGAVSSHDISVPISRIPEFIRRGDQVVAGLGGFRVNCFGHIGDGNLHYNVFPEPGRSKADHANQVGAVKRAVHDLVHEMGGSVSAEHGIGRLKVEDLERYGDPVRLDAMRAIKAALDPAGIMNPGAVLRA</sequence>
<dbReference type="Proteomes" id="UP001243757">
    <property type="component" value="Unassembled WGS sequence"/>
</dbReference>
<dbReference type="SUPFAM" id="SSF55103">
    <property type="entry name" value="FAD-linked oxidases, C-terminal domain"/>
    <property type="match status" value="1"/>
</dbReference>
<feature type="domain" description="FAD-binding PCMH-type" evidence="4">
    <location>
        <begin position="31"/>
        <end position="219"/>
    </location>
</feature>
<dbReference type="Gene3D" id="1.10.45.10">
    <property type="entry name" value="Vanillyl-alcohol Oxidase, Chain A, domain 4"/>
    <property type="match status" value="1"/>
</dbReference>
<keyword evidence="3" id="KW-0274">FAD</keyword>
<comment type="similarity">
    <text evidence="1">Belongs to the FAD-binding oxidoreductase/transferase type 4 family.</text>
</comment>
<gene>
    <name evidence="5" type="ORF">QO033_05415</name>
</gene>
<dbReference type="InterPro" id="IPR006094">
    <property type="entry name" value="Oxid_FAD_bind_N"/>
</dbReference>
<evidence type="ECO:0000256" key="1">
    <source>
        <dbReference type="ARBA" id="ARBA00008000"/>
    </source>
</evidence>
<proteinExistence type="inferred from homology"/>
<evidence type="ECO:0000256" key="2">
    <source>
        <dbReference type="ARBA" id="ARBA00022630"/>
    </source>
</evidence>
<dbReference type="Gene3D" id="3.30.43.10">
    <property type="entry name" value="Uridine Diphospho-n-acetylenolpyruvylglucosamine Reductase, domain 2"/>
    <property type="match status" value="1"/>
</dbReference>
<dbReference type="RefSeq" id="WP_284479923.1">
    <property type="nucleotide sequence ID" value="NZ_JASNJD010000003.1"/>
</dbReference>
<dbReference type="InterPro" id="IPR004113">
    <property type="entry name" value="FAD-bd_oxidored_4_C"/>
</dbReference>
<dbReference type="PROSITE" id="PS51387">
    <property type="entry name" value="FAD_PCMH"/>
    <property type="match status" value="1"/>
</dbReference>
<dbReference type="EMBL" id="JASNJD010000003">
    <property type="protein sequence ID" value="MDK3017103.1"/>
    <property type="molecule type" value="Genomic_DNA"/>
</dbReference>
<dbReference type="InterPro" id="IPR016164">
    <property type="entry name" value="FAD-linked_Oxase-like_C"/>
</dbReference>
<keyword evidence="2" id="KW-0285">Flavoprotein</keyword>
<protein>
    <submittedName>
        <fullName evidence="5">FAD-binding oxidoreductase</fullName>
    </submittedName>
</protein>
<dbReference type="InterPro" id="IPR016167">
    <property type="entry name" value="FAD-bd_PCMH_sub1"/>
</dbReference>
<evidence type="ECO:0000313" key="6">
    <source>
        <dbReference type="Proteomes" id="UP001243757"/>
    </source>
</evidence>
<evidence type="ECO:0000256" key="3">
    <source>
        <dbReference type="ARBA" id="ARBA00022827"/>
    </source>
</evidence>
<dbReference type="Gene3D" id="3.30.70.2740">
    <property type="match status" value="1"/>
</dbReference>
<dbReference type="PANTHER" id="PTHR43716:SF2">
    <property type="entry name" value="BLL6224 PROTEIN"/>
    <property type="match status" value="1"/>
</dbReference>
<dbReference type="InterPro" id="IPR051264">
    <property type="entry name" value="FAD-oxidored/transferase_4"/>
</dbReference>
<dbReference type="Gene3D" id="3.30.70.2190">
    <property type="match status" value="1"/>
</dbReference>
<dbReference type="Gene3D" id="3.30.465.10">
    <property type="match status" value="1"/>
</dbReference>
<dbReference type="InterPro" id="IPR016166">
    <property type="entry name" value="FAD-bd_PCMH"/>
</dbReference>
<dbReference type="Pfam" id="PF01565">
    <property type="entry name" value="FAD_binding_4"/>
    <property type="match status" value="1"/>
</dbReference>
<evidence type="ECO:0000313" key="5">
    <source>
        <dbReference type="EMBL" id="MDK3017103.1"/>
    </source>
</evidence>
<dbReference type="Pfam" id="PF02913">
    <property type="entry name" value="FAD-oxidase_C"/>
    <property type="match status" value="1"/>
</dbReference>
<evidence type="ECO:0000259" key="4">
    <source>
        <dbReference type="PROSITE" id="PS51387"/>
    </source>
</evidence>
<dbReference type="InterPro" id="IPR016169">
    <property type="entry name" value="FAD-bd_PCMH_sub2"/>
</dbReference>
<accession>A0ABT7EXP3</accession>
<dbReference type="InterPro" id="IPR016171">
    <property type="entry name" value="Vanillyl_alc_oxidase_C-sub2"/>
</dbReference>
<dbReference type="InterPro" id="IPR036318">
    <property type="entry name" value="FAD-bd_PCMH-like_sf"/>
</dbReference>
<comment type="caution">
    <text evidence="5">The sequence shown here is derived from an EMBL/GenBank/DDBJ whole genome shotgun (WGS) entry which is preliminary data.</text>
</comment>
<dbReference type="SUPFAM" id="SSF56176">
    <property type="entry name" value="FAD-binding/transporter-associated domain-like"/>
    <property type="match status" value="1"/>
</dbReference>
<name>A0ABT7EXP3_9RHOB</name>
<reference evidence="5 6" key="1">
    <citation type="submission" date="2023-05" db="EMBL/GenBank/DDBJ databases">
        <title>Pseudodonghicola sp. nov.</title>
        <authorList>
            <person name="Huang J."/>
        </authorList>
    </citation>
    <scope>NUCLEOTIDE SEQUENCE [LARGE SCALE GENOMIC DNA]</scope>
    <source>
        <strain evidence="5 6">IC7</strain>
    </source>
</reference>